<proteinExistence type="predicted"/>
<gene>
    <name evidence="2" type="ORF">BBO_08143</name>
</gene>
<comment type="caution">
    <text evidence="2">The sequence shown here is derived from an EMBL/GenBank/DDBJ whole genome shotgun (WGS) entry which is preliminary data.</text>
</comment>
<protein>
    <submittedName>
        <fullName evidence="2">Uncharacterized protein</fullName>
    </submittedName>
</protein>
<feature type="region of interest" description="Disordered" evidence="1">
    <location>
        <begin position="186"/>
        <end position="263"/>
    </location>
</feature>
<dbReference type="Proteomes" id="UP000076863">
    <property type="component" value="Unassembled WGS sequence"/>
</dbReference>
<evidence type="ECO:0000313" key="3">
    <source>
        <dbReference type="Proteomes" id="UP000076863"/>
    </source>
</evidence>
<feature type="region of interest" description="Disordered" evidence="1">
    <location>
        <begin position="34"/>
        <end position="54"/>
    </location>
</feature>
<keyword evidence="3" id="KW-1185">Reference proteome</keyword>
<evidence type="ECO:0000313" key="2">
    <source>
        <dbReference type="EMBL" id="OAA36561.1"/>
    </source>
</evidence>
<name>A0A166Y650_9HYPO</name>
<dbReference type="AlphaFoldDB" id="A0A166Y650"/>
<reference evidence="2 3" key="1">
    <citation type="journal article" date="2016" name="Genome Biol. Evol.">
        <title>Divergent and convergent evolution of fungal pathogenicity.</title>
        <authorList>
            <person name="Shang Y."/>
            <person name="Xiao G."/>
            <person name="Zheng P."/>
            <person name="Cen K."/>
            <person name="Zhan S."/>
            <person name="Wang C."/>
        </authorList>
    </citation>
    <scope>NUCLEOTIDE SEQUENCE [LARGE SCALE GENOMIC DNA]</scope>
    <source>
        <strain evidence="2 3">RCEF 3172</strain>
    </source>
</reference>
<evidence type="ECO:0000256" key="1">
    <source>
        <dbReference type="SAM" id="MobiDB-lite"/>
    </source>
</evidence>
<organism evidence="2 3">
    <name type="scientific">Beauveria brongniartii RCEF 3172</name>
    <dbReference type="NCBI Taxonomy" id="1081107"/>
    <lineage>
        <taxon>Eukaryota</taxon>
        <taxon>Fungi</taxon>
        <taxon>Dikarya</taxon>
        <taxon>Ascomycota</taxon>
        <taxon>Pezizomycotina</taxon>
        <taxon>Sordariomycetes</taxon>
        <taxon>Hypocreomycetidae</taxon>
        <taxon>Hypocreales</taxon>
        <taxon>Cordycipitaceae</taxon>
        <taxon>Beauveria</taxon>
        <taxon>Beauveria brongniartii</taxon>
    </lineage>
</organism>
<dbReference type="OrthoDB" id="4939762at2759"/>
<dbReference type="EMBL" id="AZHA01000035">
    <property type="protein sequence ID" value="OAA36561.1"/>
    <property type="molecule type" value="Genomic_DNA"/>
</dbReference>
<accession>A0A166Y650</accession>
<feature type="compositionally biased region" description="Low complexity" evidence="1">
    <location>
        <begin position="231"/>
        <end position="255"/>
    </location>
</feature>
<sequence>MTCGQSNFAAFHWLPEEDPANIIEISSDDEKEIAQTALPHPEQVETTPEDPEPSAAAAEAKAKAAAFRRTIRTSIPIHFLNDPVRLRIRAAAICMLETAMSSGTTLDAVYIDDNCLPAWPGRVWDPEDQSLHEVIQSRLAECLDTQELGRSLSAAIIEIGNWRLQEAVALGLQLQDLTIGENLLPTWPDRDVGNSPSSSSSDGDAAASDNETMMEIGSSVHSNDQPPPPQSTSQAAAHQRHPTSAWSSDTDSTYDSESERPVSDYDDEVSLFNFVSQNPTADDEGDADAPLSNVVHGVDVYGGPPFREGAPVDFEVYAAVDDPDVEELPEAELLIDEEAFAHHHHLADVVEIELVDSDIYCVVPSEIRSADGAELLEAPGEAEEAHSPKEVITVPSEGEAQASADWVVI</sequence>
<feature type="compositionally biased region" description="Low complexity" evidence="1">
    <location>
        <begin position="195"/>
        <end position="209"/>
    </location>
</feature>